<dbReference type="Proteomes" id="UP001165283">
    <property type="component" value="Unassembled WGS sequence"/>
</dbReference>
<comment type="similarity">
    <text evidence="2">Belongs to the zinc-containing alcohol dehydrogenase family.</text>
</comment>
<gene>
    <name evidence="6" type="ORF">KDL28_05120</name>
</gene>
<comment type="cofactor">
    <cofactor evidence="1">
        <name>Zn(2+)</name>
        <dbReference type="ChEBI" id="CHEBI:29105"/>
    </cofactor>
</comment>
<organism evidence="6 7">
    <name type="scientific">Pseudonocardia humida</name>
    <dbReference type="NCBI Taxonomy" id="2800819"/>
    <lineage>
        <taxon>Bacteria</taxon>
        <taxon>Bacillati</taxon>
        <taxon>Actinomycetota</taxon>
        <taxon>Actinomycetes</taxon>
        <taxon>Pseudonocardiales</taxon>
        <taxon>Pseudonocardiaceae</taxon>
        <taxon>Pseudonocardia</taxon>
    </lineage>
</organism>
<accession>A0ABT0ZUM8</accession>
<dbReference type="PANTHER" id="PTHR43350:SF19">
    <property type="entry name" value="D-GULOSIDE 3-DEHYDROGENASE"/>
    <property type="match status" value="1"/>
</dbReference>
<dbReference type="InterPro" id="IPR036291">
    <property type="entry name" value="NAD(P)-bd_dom_sf"/>
</dbReference>
<keyword evidence="3" id="KW-0479">Metal-binding</keyword>
<evidence type="ECO:0000256" key="3">
    <source>
        <dbReference type="ARBA" id="ARBA00022723"/>
    </source>
</evidence>
<name>A0ABT0ZUM8_9PSEU</name>
<proteinExistence type="inferred from homology"/>
<comment type="caution">
    <text evidence="6">The sequence shown here is derived from an EMBL/GenBank/DDBJ whole genome shotgun (WGS) entry which is preliminary data.</text>
</comment>
<evidence type="ECO:0000256" key="5">
    <source>
        <dbReference type="ARBA" id="ARBA00023002"/>
    </source>
</evidence>
<keyword evidence="5" id="KW-0560">Oxidoreductase</keyword>
<dbReference type="EMBL" id="JAGSOV010000011">
    <property type="protein sequence ID" value="MCO1654431.1"/>
    <property type="molecule type" value="Genomic_DNA"/>
</dbReference>
<keyword evidence="7" id="KW-1185">Reference proteome</keyword>
<dbReference type="SUPFAM" id="SSF51735">
    <property type="entry name" value="NAD(P)-binding Rossmann-fold domains"/>
    <property type="match status" value="1"/>
</dbReference>
<evidence type="ECO:0000256" key="4">
    <source>
        <dbReference type="ARBA" id="ARBA00022833"/>
    </source>
</evidence>
<evidence type="ECO:0000256" key="1">
    <source>
        <dbReference type="ARBA" id="ARBA00001947"/>
    </source>
</evidence>
<dbReference type="Gene3D" id="3.90.180.10">
    <property type="entry name" value="Medium-chain alcohol dehydrogenases, catalytic domain"/>
    <property type="match status" value="2"/>
</dbReference>
<dbReference type="CDD" id="cd08255">
    <property type="entry name" value="2-desacetyl-2-hydroxyethyl_bacteriochlorophyllide_like"/>
    <property type="match status" value="1"/>
</dbReference>
<evidence type="ECO:0000256" key="2">
    <source>
        <dbReference type="ARBA" id="ARBA00008072"/>
    </source>
</evidence>
<dbReference type="SUPFAM" id="SSF50129">
    <property type="entry name" value="GroES-like"/>
    <property type="match status" value="1"/>
</dbReference>
<dbReference type="InterPro" id="IPR011032">
    <property type="entry name" value="GroES-like_sf"/>
</dbReference>
<evidence type="ECO:0000313" key="7">
    <source>
        <dbReference type="Proteomes" id="UP001165283"/>
    </source>
</evidence>
<dbReference type="PANTHER" id="PTHR43350">
    <property type="entry name" value="NAD-DEPENDENT ALCOHOL DEHYDROGENASE"/>
    <property type="match status" value="1"/>
</dbReference>
<sequence>MPTRAFWVASPGVGEIRTATTARPGPDEVLVRTLYSAVSRGTEATVFRGGVPPSQHAGMRAPFQDGDFPAPVKYGYLNVGRVEEGPAGLLGRTVFCLYPHQDRYVVPAAAVVAVPDAVPAARAVLTGTVETAVNALWDAAPRVGDRIAVVGAGMVGCCIARLLAGLPGARVQLVDVDGSRAATAEALGVRFRTPDDADGDCDLVLHTSGSSAGLTRALELLGDEGEVVELSWYGDRVVNVPLGEWFHPRRLTIRSSQVGTVAPARARRRGYADRVALAAGLLADPAFDALITGESAFEELPEVMPRLAAGELGALCHRIAYPGA</sequence>
<evidence type="ECO:0000313" key="6">
    <source>
        <dbReference type="EMBL" id="MCO1654431.1"/>
    </source>
</evidence>
<dbReference type="Gene3D" id="3.40.50.720">
    <property type="entry name" value="NAD(P)-binding Rossmann-like Domain"/>
    <property type="match status" value="1"/>
</dbReference>
<reference evidence="6" key="1">
    <citation type="submission" date="2021-04" db="EMBL/GenBank/DDBJ databases">
        <title>Pseudonocardia sp. nov., isolated from sandy soil of mangrove forest.</title>
        <authorList>
            <person name="Zan Z."/>
            <person name="Huang R."/>
            <person name="Liu W."/>
        </authorList>
    </citation>
    <scope>NUCLEOTIDE SEQUENCE</scope>
    <source>
        <strain evidence="6">S2-4</strain>
    </source>
</reference>
<protein>
    <submittedName>
        <fullName evidence="6">Zinc-binding alcohol dehydrogenase</fullName>
    </submittedName>
</protein>
<dbReference type="RefSeq" id="WP_252436047.1">
    <property type="nucleotide sequence ID" value="NZ_JAGSOV010000011.1"/>
</dbReference>
<keyword evidence="4" id="KW-0862">Zinc</keyword>